<accession>A0AAD5MRM9</accession>
<dbReference type="Proteomes" id="UP001196413">
    <property type="component" value="Unassembled WGS sequence"/>
</dbReference>
<feature type="region of interest" description="Disordered" evidence="1">
    <location>
        <begin position="1"/>
        <end position="22"/>
    </location>
</feature>
<feature type="compositionally biased region" description="Polar residues" evidence="1">
    <location>
        <begin position="94"/>
        <end position="109"/>
    </location>
</feature>
<dbReference type="EMBL" id="JAHQIW010004679">
    <property type="protein sequence ID" value="KAJ1363347.1"/>
    <property type="molecule type" value="Genomic_DNA"/>
</dbReference>
<feature type="region of interest" description="Disordered" evidence="1">
    <location>
        <begin position="87"/>
        <end position="109"/>
    </location>
</feature>
<protein>
    <submittedName>
        <fullName evidence="2">Uncharacterized protein</fullName>
    </submittedName>
</protein>
<comment type="caution">
    <text evidence="2">The sequence shown here is derived from an EMBL/GenBank/DDBJ whole genome shotgun (WGS) entry which is preliminary data.</text>
</comment>
<organism evidence="2 3">
    <name type="scientific">Parelaphostrongylus tenuis</name>
    <name type="common">Meningeal worm</name>
    <dbReference type="NCBI Taxonomy" id="148309"/>
    <lineage>
        <taxon>Eukaryota</taxon>
        <taxon>Metazoa</taxon>
        <taxon>Ecdysozoa</taxon>
        <taxon>Nematoda</taxon>
        <taxon>Chromadorea</taxon>
        <taxon>Rhabditida</taxon>
        <taxon>Rhabditina</taxon>
        <taxon>Rhabditomorpha</taxon>
        <taxon>Strongyloidea</taxon>
        <taxon>Metastrongylidae</taxon>
        <taxon>Parelaphostrongylus</taxon>
    </lineage>
</organism>
<reference evidence="2" key="1">
    <citation type="submission" date="2021-06" db="EMBL/GenBank/DDBJ databases">
        <title>Parelaphostrongylus tenuis whole genome reference sequence.</title>
        <authorList>
            <person name="Garwood T.J."/>
            <person name="Larsen P.A."/>
            <person name="Fountain-Jones N.M."/>
            <person name="Garbe J.R."/>
            <person name="Macchietto M.G."/>
            <person name="Kania S.A."/>
            <person name="Gerhold R.W."/>
            <person name="Richards J.E."/>
            <person name="Wolf T.M."/>
        </authorList>
    </citation>
    <scope>NUCLEOTIDE SEQUENCE</scope>
    <source>
        <strain evidence="2">MNPRO001-30</strain>
        <tissue evidence="2">Meninges</tissue>
    </source>
</reference>
<proteinExistence type="predicted"/>
<name>A0AAD5MRM9_PARTN</name>
<gene>
    <name evidence="2" type="ORF">KIN20_023194</name>
</gene>
<feature type="region of interest" description="Disordered" evidence="1">
    <location>
        <begin position="41"/>
        <end position="66"/>
    </location>
</feature>
<evidence type="ECO:0000256" key="1">
    <source>
        <dbReference type="SAM" id="MobiDB-lite"/>
    </source>
</evidence>
<evidence type="ECO:0000313" key="3">
    <source>
        <dbReference type="Proteomes" id="UP001196413"/>
    </source>
</evidence>
<sequence length="306" mass="33633">MEEVRSTDSDSSPLASSSSAQQLLSASMSVKPVFQKLDVGKLGKPYPRLETKSSVKKSRKKKKRIGRAMRKTFSHLDLSKRCATASRKVKKTAEPSTVLSSSMTDATDNSEMANKEKITGIDGLDTVKKAKLSLNVERKISDVHGARAASTKSAVSPVIGRSTPSLLSSGQSTKLGNHTSVSMVTATSAPRSLSRKCCSELLKPRRPLHRQCCNKCDVSLSSASPSIKTITMKANIRSYRQHSRSSSNGKICIKGEDSYSGGSSSILLWLPKWYIQFPEWEKNKDLFNNSIVIKFMNATWVRVNKR</sequence>
<dbReference type="AlphaFoldDB" id="A0AAD5MRM9"/>
<feature type="compositionally biased region" description="Basic residues" evidence="1">
    <location>
        <begin position="54"/>
        <end position="66"/>
    </location>
</feature>
<feature type="compositionally biased region" description="Low complexity" evidence="1">
    <location>
        <begin position="9"/>
        <end position="22"/>
    </location>
</feature>
<keyword evidence="3" id="KW-1185">Reference proteome</keyword>
<evidence type="ECO:0000313" key="2">
    <source>
        <dbReference type="EMBL" id="KAJ1363347.1"/>
    </source>
</evidence>